<gene>
    <name evidence="9" type="ORF">C7I85_05985</name>
</gene>
<evidence type="ECO:0000313" key="9">
    <source>
        <dbReference type="EMBL" id="PSJ63100.1"/>
    </source>
</evidence>
<keyword evidence="10" id="KW-1185">Reference proteome</keyword>
<organism evidence="9 10">
    <name type="scientific">Pseudaminobacter soli</name>
    <name type="common">ex Li et al. 2025</name>
    <dbReference type="NCBI Taxonomy" id="1295366"/>
    <lineage>
        <taxon>Bacteria</taxon>
        <taxon>Pseudomonadati</taxon>
        <taxon>Pseudomonadota</taxon>
        <taxon>Alphaproteobacteria</taxon>
        <taxon>Hyphomicrobiales</taxon>
        <taxon>Phyllobacteriaceae</taxon>
        <taxon>Pseudaminobacter</taxon>
    </lineage>
</organism>
<dbReference type="Gene3D" id="1.10.287.470">
    <property type="entry name" value="Helix hairpin bin"/>
    <property type="match status" value="1"/>
</dbReference>
<dbReference type="PANTHER" id="PTHR30469">
    <property type="entry name" value="MULTIDRUG RESISTANCE PROTEIN MDTA"/>
    <property type="match status" value="1"/>
</dbReference>
<reference evidence="9 10" key="1">
    <citation type="submission" date="2018-03" db="EMBL/GenBank/DDBJ databases">
        <title>The draft genome of Mesorhizobium soli JCM 19897.</title>
        <authorList>
            <person name="Li L."/>
            <person name="Liu L."/>
            <person name="Liang L."/>
            <person name="Wang T."/>
            <person name="Zhang X."/>
        </authorList>
    </citation>
    <scope>NUCLEOTIDE SEQUENCE [LARGE SCALE GENOMIC DNA]</scope>
    <source>
        <strain evidence="9 10">JCM 19897</strain>
    </source>
</reference>
<feature type="domain" description="Multidrug resistance protein MdtA-like C-terminal permuted SH3" evidence="8">
    <location>
        <begin position="323"/>
        <end position="368"/>
    </location>
</feature>
<dbReference type="Pfam" id="PF25917">
    <property type="entry name" value="BSH_RND"/>
    <property type="match status" value="1"/>
</dbReference>
<dbReference type="Proteomes" id="UP000240653">
    <property type="component" value="Unassembled WGS sequence"/>
</dbReference>
<evidence type="ECO:0000259" key="7">
    <source>
        <dbReference type="Pfam" id="PF25954"/>
    </source>
</evidence>
<dbReference type="EMBL" id="PXYL01000002">
    <property type="protein sequence ID" value="PSJ63100.1"/>
    <property type="molecule type" value="Genomic_DNA"/>
</dbReference>
<evidence type="ECO:0000256" key="2">
    <source>
        <dbReference type="ARBA" id="ARBA00009477"/>
    </source>
</evidence>
<dbReference type="Gene3D" id="2.40.50.100">
    <property type="match status" value="1"/>
</dbReference>
<dbReference type="GO" id="GO:0015562">
    <property type="term" value="F:efflux transmembrane transporter activity"/>
    <property type="evidence" value="ECO:0007669"/>
    <property type="project" value="TreeGrafter"/>
</dbReference>
<dbReference type="Gene3D" id="2.40.30.170">
    <property type="match status" value="1"/>
</dbReference>
<dbReference type="Pfam" id="PF25967">
    <property type="entry name" value="RND-MFP_C"/>
    <property type="match status" value="1"/>
</dbReference>
<dbReference type="AlphaFoldDB" id="A0A2P7SKS9"/>
<keyword evidence="5" id="KW-0472">Membrane</keyword>
<evidence type="ECO:0000256" key="5">
    <source>
        <dbReference type="SAM" id="Phobius"/>
    </source>
</evidence>
<evidence type="ECO:0000256" key="4">
    <source>
        <dbReference type="SAM" id="Coils"/>
    </source>
</evidence>
<evidence type="ECO:0000259" key="8">
    <source>
        <dbReference type="Pfam" id="PF25967"/>
    </source>
</evidence>
<dbReference type="SUPFAM" id="SSF111369">
    <property type="entry name" value="HlyD-like secretion proteins"/>
    <property type="match status" value="1"/>
</dbReference>
<dbReference type="InterPro" id="IPR058625">
    <property type="entry name" value="MdtA-like_BSH"/>
</dbReference>
<keyword evidence="5" id="KW-0812">Transmembrane</keyword>
<dbReference type="NCBIfam" id="TIGR01730">
    <property type="entry name" value="RND_mfp"/>
    <property type="match status" value="1"/>
</dbReference>
<comment type="similarity">
    <text evidence="2">Belongs to the membrane fusion protein (MFP) (TC 8.A.1) family.</text>
</comment>
<feature type="domain" description="CusB-like beta-barrel" evidence="7">
    <location>
        <begin position="235"/>
        <end position="305"/>
    </location>
</feature>
<comment type="subcellular location">
    <subcellularLocation>
        <location evidence="1">Cell envelope</location>
    </subcellularLocation>
</comment>
<dbReference type="InterPro" id="IPR058627">
    <property type="entry name" value="MdtA-like_C"/>
</dbReference>
<comment type="caution">
    <text evidence="9">The sequence shown here is derived from an EMBL/GenBank/DDBJ whole genome shotgun (WGS) entry which is preliminary data.</text>
</comment>
<sequence>MLPILTATTDEDMNKIMRRRYFLVGTLPALAAVSAIFMAYGRPNSVAPTDEPAASQAASLTVAVEPVQAEQVASVVAGTGSVTAWQEAAISTESGGMQLTEVLVEEGDRVKKGDVLARLDSSLLRAQLTEQEAAIEQARATLASAEMASARAEKLLKSSAVSVETAEGKATAVQTGRAQVAQAEAAANRIRVQVDRTEITAPFDGVIASKPAVVGSIVQAGTELMTIIRDDRLEVEVRLPDKDLPSIARGQKATVTDAAGRISAGTVSSVAEKVDRATRLGTVRIALENGAGLKPGMFARVSIDASNRPALTVAENALVWRGSKPAVFVLGDDGKVKSRSVETGQRAGGRVAILSGLSEGESIVVSGAGFLSDGNLVRVSDSAATASAE</sequence>
<dbReference type="Gene3D" id="2.40.420.20">
    <property type="match status" value="1"/>
</dbReference>
<keyword evidence="3" id="KW-0813">Transport</keyword>
<dbReference type="PANTHER" id="PTHR30469:SF15">
    <property type="entry name" value="HLYD FAMILY OF SECRETION PROTEINS"/>
    <property type="match status" value="1"/>
</dbReference>
<dbReference type="FunFam" id="2.40.420.20:FF:000006">
    <property type="entry name" value="RND family efflux transporter MFP subunit"/>
    <property type="match status" value="1"/>
</dbReference>
<protein>
    <submittedName>
        <fullName evidence="9">Efflux RND transporter periplasmic adaptor subunit</fullName>
    </submittedName>
</protein>
<evidence type="ECO:0000259" key="6">
    <source>
        <dbReference type="Pfam" id="PF25917"/>
    </source>
</evidence>
<dbReference type="InterPro" id="IPR006143">
    <property type="entry name" value="RND_pump_MFP"/>
</dbReference>
<feature type="transmembrane region" description="Helical" evidence="5">
    <location>
        <begin position="21"/>
        <end position="40"/>
    </location>
</feature>
<feature type="domain" description="Multidrug resistance protein MdtA-like barrel-sandwich hybrid" evidence="6">
    <location>
        <begin position="98"/>
        <end position="227"/>
    </location>
</feature>
<dbReference type="GO" id="GO:1990281">
    <property type="term" value="C:efflux pump complex"/>
    <property type="evidence" value="ECO:0007669"/>
    <property type="project" value="TreeGrafter"/>
</dbReference>
<keyword evidence="4" id="KW-0175">Coiled coil</keyword>
<accession>A0A2P7SKS9</accession>
<feature type="coiled-coil region" evidence="4">
    <location>
        <begin position="121"/>
        <end position="155"/>
    </location>
</feature>
<dbReference type="Pfam" id="PF25954">
    <property type="entry name" value="Beta-barrel_RND_2"/>
    <property type="match status" value="1"/>
</dbReference>
<dbReference type="InterPro" id="IPR058792">
    <property type="entry name" value="Beta-barrel_RND_2"/>
</dbReference>
<name>A0A2P7SKS9_9HYPH</name>
<keyword evidence="5" id="KW-1133">Transmembrane helix</keyword>
<evidence type="ECO:0000313" key="10">
    <source>
        <dbReference type="Proteomes" id="UP000240653"/>
    </source>
</evidence>
<dbReference type="OrthoDB" id="9806939at2"/>
<proteinExistence type="inferred from homology"/>
<evidence type="ECO:0000256" key="1">
    <source>
        <dbReference type="ARBA" id="ARBA00004196"/>
    </source>
</evidence>
<evidence type="ECO:0000256" key="3">
    <source>
        <dbReference type="ARBA" id="ARBA00022448"/>
    </source>
</evidence>